<evidence type="ECO:0000256" key="4">
    <source>
        <dbReference type="ARBA" id="ARBA00023136"/>
    </source>
</evidence>
<evidence type="ECO:0000256" key="5">
    <source>
        <dbReference type="ARBA" id="ARBA00023239"/>
    </source>
</evidence>
<dbReference type="eggNOG" id="COG1559">
    <property type="taxonomic scope" value="Bacteria"/>
</dbReference>
<evidence type="ECO:0000256" key="6">
    <source>
        <dbReference type="ARBA" id="ARBA00023316"/>
    </source>
</evidence>
<organism evidence="9 11">
    <name type="scientific">[Clostridium] leptum DSM 753</name>
    <dbReference type="NCBI Taxonomy" id="428125"/>
    <lineage>
        <taxon>Bacteria</taxon>
        <taxon>Bacillati</taxon>
        <taxon>Bacillota</taxon>
        <taxon>Clostridia</taxon>
        <taxon>Eubacteriales</taxon>
        <taxon>Oscillospiraceae</taxon>
        <taxon>Oscillospiraceae incertae sedis</taxon>
    </lineage>
</organism>
<comment type="caution">
    <text evidence="9">The sequence shown here is derived from an EMBL/GenBank/DDBJ whole genome shotgun (WGS) entry which is preliminary data.</text>
</comment>
<dbReference type="EC" id="4.2.2.29" evidence="7"/>
<reference evidence="9 11" key="2">
    <citation type="submission" date="2007-08" db="EMBL/GenBank/DDBJ databases">
        <authorList>
            <person name="Fulton L."/>
            <person name="Clifton S."/>
            <person name="Fulton B."/>
            <person name="Xu J."/>
            <person name="Minx P."/>
            <person name="Pepin K.H."/>
            <person name="Johnson M."/>
            <person name="Thiruvilangam P."/>
            <person name="Bhonagiri V."/>
            <person name="Nash W.E."/>
            <person name="Wang C."/>
            <person name="Mardis E.R."/>
            <person name="Wilson R.K."/>
        </authorList>
    </citation>
    <scope>NUCLEOTIDE SEQUENCE [LARGE SCALE GENOMIC DNA]</scope>
    <source>
        <strain evidence="9 11">DSM 753</strain>
    </source>
</reference>
<evidence type="ECO:0000256" key="3">
    <source>
        <dbReference type="ARBA" id="ARBA00022989"/>
    </source>
</evidence>
<proteinExistence type="inferred from homology"/>
<comment type="function">
    <text evidence="7">Functions as a peptidoglycan terminase that cleaves nascent peptidoglycan strands endolytically to terminate their elongation.</text>
</comment>
<evidence type="ECO:0000313" key="9">
    <source>
        <dbReference type="EMBL" id="EDO61491.1"/>
    </source>
</evidence>
<reference evidence="9 11" key="1">
    <citation type="submission" date="2007-08" db="EMBL/GenBank/DDBJ databases">
        <title>Draft genome sequence of Clostridium leptum (DSM 753).</title>
        <authorList>
            <person name="Sudarsanam P."/>
            <person name="Ley R."/>
            <person name="Guruge J."/>
            <person name="Turnbaugh P.J."/>
            <person name="Mahowald M."/>
            <person name="Liep D."/>
            <person name="Gordon J."/>
        </authorList>
    </citation>
    <scope>NUCLEOTIDE SEQUENCE [LARGE SCALE GENOMIC DNA]</scope>
    <source>
        <strain evidence="9 11">DSM 753</strain>
    </source>
</reference>
<feature type="compositionally biased region" description="Low complexity" evidence="8">
    <location>
        <begin position="47"/>
        <end position="58"/>
    </location>
</feature>
<evidence type="ECO:0000256" key="8">
    <source>
        <dbReference type="SAM" id="MobiDB-lite"/>
    </source>
</evidence>
<dbReference type="PANTHER" id="PTHR30518:SF2">
    <property type="entry name" value="ENDOLYTIC MUREIN TRANSGLYCOSYLASE"/>
    <property type="match status" value="1"/>
</dbReference>
<dbReference type="GO" id="GO:0071555">
    <property type="term" value="P:cell wall organization"/>
    <property type="evidence" value="ECO:0007669"/>
    <property type="project" value="UniProtKB-KW"/>
</dbReference>
<name>A7VTJ5_9FIRM</name>
<feature type="site" description="Important for catalytic activity" evidence="7">
    <location>
        <position position="361"/>
    </location>
</feature>
<evidence type="ECO:0000256" key="2">
    <source>
        <dbReference type="ARBA" id="ARBA00022692"/>
    </source>
</evidence>
<dbReference type="EMBL" id="NOXF01000001">
    <property type="protein sequence ID" value="PEQ25461.1"/>
    <property type="molecule type" value="Genomic_DNA"/>
</dbReference>
<dbReference type="Pfam" id="PF02618">
    <property type="entry name" value="YceG"/>
    <property type="match status" value="1"/>
</dbReference>
<dbReference type="Gene3D" id="3.30.1490.480">
    <property type="entry name" value="Endolytic murein transglycosylase"/>
    <property type="match status" value="1"/>
</dbReference>
<dbReference type="OrthoDB" id="9814591at2"/>
<keyword evidence="3 7" id="KW-1133">Transmembrane helix</keyword>
<dbReference type="GO" id="GO:0009252">
    <property type="term" value="P:peptidoglycan biosynthetic process"/>
    <property type="evidence" value="ECO:0007669"/>
    <property type="project" value="UniProtKB-UniRule"/>
</dbReference>
<dbReference type="AlphaFoldDB" id="A7VTJ5"/>
<feature type="transmembrane region" description="Helical" evidence="7">
    <location>
        <begin position="122"/>
        <end position="145"/>
    </location>
</feature>
<dbReference type="HAMAP" id="MF_02065">
    <property type="entry name" value="MltG"/>
    <property type="match status" value="1"/>
</dbReference>
<evidence type="ECO:0000313" key="10">
    <source>
        <dbReference type="EMBL" id="PEQ25461.1"/>
    </source>
</evidence>
<dbReference type="GO" id="GO:0008932">
    <property type="term" value="F:lytic endotransglycosylase activity"/>
    <property type="evidence" value="ECO:0007669"/>
    <property type="project" value="UniProtKB-UniRule"/>
</dbReference>
<evidence type="ECO:0000256" key="1">
    <source>
        <dbReference type="ARBA" id="ARBA00022475"/>
    </source>
</evidence>
<dbReference type="PANTHER" id="PTHR30518">
    <property type="entry name" value="ENDOLYTIC MUREIN TRANSGLYCOSYLASE"/>
    <property type="match status" value="1"/>
</dbReference>
<dbReference type="InterPro" id="IPR003770">
    <property type="entry name" value="MLTG-like"/>
</dbReference>
<keyword evidence="5 7" id="KW-0456">Lyase</keyword>
<comment type="subcellular location">
    <subcellularLocation>
        <location evidence="7">Cell membrane</location>
        <topology evidence="7">Single-pass membrane protein</topology>
    </subcellularLocation>
</comment>
<evidence type="ECO:0000313" key="11">
    <source>
        <dbReference type="Proteomes" id="UP000003490"/>
    </source>
</evidence>
<dbReference type="NCBIfam" id="TIGR00247">
    <property type="entry name" value="endolytic transglycosylase MltG"/>
    <property type="match status" value="1"/>
</dbReference>
<gene>
    <name evidence="7" type="primary">mltG</name>
    <name evidence="10" type="ORF">CH238_00195</name>
    <name evidence="9" type="ORF">CLOLEP_01887</name>
</gene>
<keyword evidence="4 7" id="KW-0472">Membrane</keyword>
<dbReference type="HOGENOM" id="CLU_025574_2_1_9"/>
<keyword evidence="2 7" id="KW-0812">Transmembrane</keyword>
<dbReference type="GO" id="GO:0005886">
    <property type="term" value="C:plasma membrane"/>
    <property type="evidence" value="ECO:0007669"/>
    <property type="project" value="UniProtKB-SubCell"/>
</dbReference>
<dbReference type="EMBL" id="ABCB02000018">
    <property type="protein sequence ID" value="EDO61491.1"/>
    <property type="molecule type" value="Genomic_DNA"/>
</dbReference>
<dbReference type="Proteomes" id="UP000220611">
    <property type="component" value="Unassembled WGS sequence"/>
</dbReference>
<keyword evidence="6 7" id="KW-0961">Cell wall biogenesis/degradation</keyword>
<dbReference type="Proteomes" id="UP000003490">
    <property type="component" value="Unassembled WGS sequence"/>
</dbReference>
<comment type="similarity">
    <text evidence="7">Belongs to the transglycosylase MltG family.</text>
</comment>
<sequence length="483" mass="54257">MNDDKRPYPNDPDLNELLGLGSGDNGSYPHQGAFGGYDETGESPAPDYTDASSYSDSAEPLEEGDVLNSFSEREAYEQRKNPVAEAREQNSRTRTQEEISREKAQVKAEKKRRKKKSKKNGCLFKMVWLVMIVLVSVVLAQYIMIGANDLLAVNRTEGTAEVSIPADADIDTVADILEEAGVINSAQFFKLYMKITKPDTTFTKGDYTDMQTNLDYEAIVTYLQTQSNRTDVVTVTFLEGMNLEDFGDTLEESGVCGKEEFLEKCNSTEFDEDYTFLSQITNSDERYYRLEGYLFPDTYDFYQDSDPETVIRKCLYNFELKIMEPTIEQEDDTEISVADLAQQNGFTVDQLVTLASMVQAEGANEDDMRVIAHIFRNRLDPNMNEGVSQLGSDPTVYYPYSSREEAPEGFESRYNTYEIVGLPPGAIDNPGMMAINAVLNPDTTESYLYFCHSADGTPYYAYTAEGHYENQVKAGLIDPNAEG</sequence>
<comment type="catalytic activity">
    <reaction evidence="7">
        <text>a peptidoglycan chain = a peptidoglycan chain with N-acetyl-1,6-anhydromuramyl-[peptide] at the reducing end + a peptidoglycan chain with N-acetylglucosamine at the non-reducing end.</text>
        <dbReference type="EC" id="4.2.2.29"/>
    </reaction>
</comment>
<feature type="compositionally biased region" description="Basic and acidic residues" evidence="8">
    <location>
        <begin position="71"/>
        <end position="108"/>
    </location>
</feature>
<keyword evidence="12" id="KW-1185">Reference proteome</keyword>
<feature type="region of interest" description="Disordered" evidence="8">
    <location>
        <begin position="1"/>
        <end position="114"/>
    </location>
</feature>
<keyword evidence="1 7" id="KW-1003">Cell membrane</keyword>
<accession>A7VTJ5</accession>
<protein>
    <recommendedName>
        <fullName evidence="7">Endolytic murein transglycosylase</fullName>
        <ecNumber evidence="7">4.2.2.29</ecNumber>
    </recommendedName>
    <alternativeName>
        <fullName evidence="7">Peptidoglycan lytic transglycosylase</fullName>
    </alternativeName>
    <alternativeName>
        <fullName evidence="7">Peptidoglycan polymerization terminase</fullName>
    </alternativeName>
</protein>
<reference evidence="10 12" key="3">
    <citation type="submission" date="2017-07" db="EMBL/GenBank/DDBJ databases">
        <title>Prevalence of linear plasmids in Cutibacterium (Propionibacterium) acnes isolates obtained from prostatic tissue.</title>
        <authorList>
            <person name="Davidsson S."/>
            <person name="Carlsson J."/>
            <person name="Molling P."/>
            <person name="Andren O."/>
            <person name="Andersson S.-O."/>
            <person name="Brzuszkiewicz E."/>
            <person name="Poehlein A."/>
            <person name="Al-Zeer M."/>
            <person name="Brinkmann V."/>
            <person name="Scavenius C."/>
            <person name="Nazipi S."/>
            <person name="Soderquist B."/>
            <person name="Bruggemann H."/>
        </authorList>
    </citation>
    <scope>NUCLEOTIDE SEQUENCE [LARGE SCALE GENOMIC DNA]</scope>
    <source>
        <strain evidence="10 12">DSM 753</strain>
    </source>
</reference>
<evidence type="ECO:0000256" key="7">
    <source>
        <dbReference type="HAMAP-Rule" id="MF_02065"/>
    </source>
</evidence>
<evidence type="ECO:0000313" key="12">
    <source>
        <dbReference type="Proteomes" id="UP000220611"/>
    </source>
</evidence>